<keyword evidence="2" id="KW-0472">Membrane</keyword>
<dbReference type="EMBL" id="BONY01000054">
    <property type="protein sequence ID" value="GIH08750.1"/>
    <property type="molecule type" value="Genomic_DNA"/>
</dbReference>
<dbReference type="Proteomes" id="UP000612899">
    <property type="component" value="Unassembled WGS sequence"/>
</dbReference>
<dbReference type="RefSeq" id="WP_203912496.1">
    <property type="nucleotide sequence ID" value="NZ_BONY01000054.1"/>
</dbReference>
<dbReference type="InterPro" id="IPR011009">
    <property type="entry name" value="Kinase-like_dom_sf"/>
</dbReference>
<accession>A0A8J3QFL5</accession>
<feature type="transmembrane region" description="Helical" evidence="2">
    <location>
        <begin position="319"/>
        <end position="340"/>
    </location>
</feature>
<organism evidence="3 4">
    <name type="scientific">Rhizocola hellebori</name>
    <dbReference type="NCBI Taxonomy" id="1392758"/>
    <lineage>
        <taxon>Bacteria</taxon>
        <taxon>Bacillati</taxon>
        <taxon>Actinomycetota</taxon>
        <taxon>Actinomycetes</taxon>
        <taxon>Micromonosporales</taxon>
        <taxon>Micromonosporaceae</taxon>
        <taxon>Rhizocola</taxon>
    </lineage>
</organism>
<comment type="caution">
    <text evidence="3">The sequence shown here is derived from an EMBL/GenBank/DDBJ whole genome shotgun (WGS) entry which is preliminary data.</text>
</comment>
<gene>
    <name evidence="3" type="ORF">Rhe02_68170</name>
</gene>
<evidence type="ECO:0000313" key="4">
    <source>
        <dbReference type="Proteomes" id="UP000612899"/>
    </source>
</evidence>
<feature type="region of interest" description="Disordered" evidence="1">
    <location>
        <begin position="1"/>
        <end position="27"/>
    </location>
</feature>
<evidence type="ECO:0000256" key="1">
    <source>
        <dbReference type="SAM" id="MobiDB-lite"/>
    </source>
</evidence>
<proteinExistence type="predicted"/>
<evidence type="ECO:0000256" key="2">
    <source>
        <dbReference type="SAM" id="Phobius"/>
    </source>
</evidence>
<keyword evidence="4" id="KW-1185">Reference proteome</keyword>
<sequence>MSQIGEYEARGPQRGSRAGTWQTLSGSDGQLRGGLRLDKVPLDQGIADRLSEAVRAVRAINLPGLNTLIDQVHDGNHLWLISNVPPNPTVSSLTNLPAPVAALIAVDIGQTLASLHSAGLAHGDVSTDTAIVTVEGRAVLIECGYAHALAGTTPGPGHDVNGWVGLVRFLAAASNNNELLLSAASQAEGIGGSAGLSAALASLATAAPKVPGYGERSALAVLATIAPSAAPVVPVAPVTPSTPESVTVRLMPAADSADATMSPAELETALGKRNEEVLRFGRGVAAARPPQQASTAPPWQGSTASYPVAQRPNRARRRLISIFTGLITVVILAVVGYFIIQRLAPLQVTSVAVGIAQPLPANACDTRVDVVGTVTSNGNGGSFTYRWLRSDGASTAILSESVPFGTSVTQVHLFWQFSGKGTLKAKATLQILTPQPVETSTEFTYTCR</sequence>
<name>A0A8J3QFL5_9ACTN</name>
<evidence type="ECO:0000313" key="3">
    <source>
        <dbReference type="EMBL" id="GIH08750.1"/>
    </source>
</evidence>
<protein>
    <submittedName>
        <fullName evidence="3">Uncharacterized protein</fullName>
    </submittedName>
</protein>
<reference evidence="3" key="1">
    <citation type="submission" date="2021-01" db="EMBL/GenBank/DDBJ databases">
        <title>Whole genome shotgun sequence of Rhizocola hellebori NBRC 109834.</title>
        <authorList>
            <person name="Komaki H."/>
            <person name="Tamura T."/>
        </authorList>
    </citation>
    <scope>NUCLEOTIDE SEQUENCE</scope>
    <source>
        <strain evidence="3">NBRC 109834</strain>
    </source>
</reference>
<dbReference type="SUPFAM" id="SSF56112">
    <property type="entry name" value="Protein kinase-like (PK-like)"/>
    <property type="match status" value="1"/>
</dbReference>
<dbReference type="Gene3D" id="1.10.510.10">
    <property type="entry name" value="Transferase(Phosphotransferase) domain 1"/>
    <property type="match status" value="1"/>
</dbReference>
<dbReference type="AlphaFoldDB" id="A0A8J3QFL5"/>
<keyword evidence="2" id="KW-1133">Transmembrane helix</keyword>
<keyword evidence="2" id="KW-0812">Transmembrane</keyword>